<reference evidence="7" key="1">
    <citation type="submission" date="2020-09" db="EMBL/GenBank/DDBJ databases">
        <title>Genome-Enabled Discovery of Anthraquinone Biosynthesis in Senna tora.</title>
        <authorList>
            <person name="Kang S.-H."/>
            <person name="Pandey R.P."/>
            <person name="Lee C.-M."/>
            <person name="Sim J.-S."/>
            <person name="Jeong J.-T."/>
            <person name="Choi B.-S."/>
            <person name="Jung M."/>
            <person name="Ginzburg D."/>
            <person name="Zhao K."/>
            <person name="Won S.Y."/>
            <person name="Oh T.-J."/>
            <person name="Yu Y."/>
            <person name="Kim N.-H."/>
            <person name="Lee O.R."/>
            <person name="Lee T.-H."/>
            <person name="Bashyal P."/>
            <person name="Kim T.-S."/>
            <person name="Lee W.-H."/>
            <person name="Kawkins C."/>
            <person name="Kim C.-K."/>
            <person name="Kim J.S."/>
            <person name="Ahn B.O."/>
            <person name="Rhee S.Y."/>
            <person name="Sohng J.K."/>
        </authorList>
    </citation>
    <scope>NUCLEOTIDE SEQUENCE</scope>
    <source>
        <tissue evidence="7">Leaf</tissue>
    </source>
</reference>
<evidence type="ECO:0000256" key="3">
    <source>
        <dbReference type="ARBA" id="ARBA00023134"/>
    </source>
</evidence>
<keyword evidence="5" id="KW-0460">Magnesium</keyword>
<dbReference type="SUPFAM" id="SSF52540">
    <property type="entry name" value="P-loop containing nucleoside triphosphate hydrolases"/>
    <property type="match status" value="1"/>
</dbReference>
<dbReference type="FunFam" id="1.10.400.10:FF:000013">
    <property type="entry name" value="Extra-large guanine nucleotide-binding protein 2"/>
    <property type="match status" value="1"/>
</dbReference>
<dbReference type="GO" id="GO:0031683">
    <property type="term" value="F:G-protein beta/gamma-subunit complex binding"/>
    <property type="evidence" value="ECO:0007669"/>
    <property type="project" value="InterPro"/>
</dbReference>
<dbReference type="SUPFAM" id="SSF47895">
    <property type="entry name" value="Transducin (alpha subunit), insertion domain"/>
    <property type="match status" value="1"/>
</dbReference>
<dbReference type="Gene3D" id="1.10.400.10">
    <property type="entry name" value="GI Alpha 1, domain 2-like"/>
    <property type="match status" value="1"/>
</dbReference>
<comment type="caution">
    <text evidence="7">The sequence shown here is derived from an EMBL/GenBank/DDBJ whole genome shotgun (WGS) entry which is preliminary data.</text>
</comment>
<evidence type="ECO:0000256" key="5">
    <source>
        <dbReference type="PIRSR" id="PIRSR601019-2"/>
    </source>
</evidence>
<organism evidence="7 8">
    <name type="scientific">Senna tora</name>
    <dbReference type="NCBI Taxonomy" id="362788"/>
    <lineage>
        <taxon>Eukaryota</taxon>
        <taxon>Viridiplantae</taxon>
        <taxon>Streptophyta</taxon>
        <taxon>Embryophyta</taxon>
        <taxon>Tracheophyta</taxon>
        <taxon>Spermatophyta</taxon>
        <taxon>Magnoliopsida</taxon>
        <taxon>eudicotyledons</taxon>
        <taxon>Gunneridae</taxon>
        <taxon>Pentapetalae</taxon>
        <taxon>rosids</taxon>
        <taxon>fabids</taxon>
        <taxon>Fabales</taxon>
        <taxon>Fabaceae</taxon>
        <taxon>Caesalpinioideae</taxon>
        <taxon>Cassia clade</taxon>
        <taxon>Senna</taxon>
    </lineage>
</organism>
<dbReference type="InterPro" id="IPR001019">
    <property type="entry name" value="Gprotein_alpha_su"/>
</dbReference>
<dbReference type="PROSITE" id="PS51882">
    <property type="entry name" value="G_ALPHA"/>
    <property type="match status" value="1"/>
</dbReference>
<feature type="compositionally biased region" description="Polar residues" evidence="6">
    <location>
        <begin position="139"/>
        <end position="151"/>
    </location>
</feature>
<dbReference type="GO" id="GO:0007186">
    <property type="term" value="P:G protein-coupled receptor signaling pathway"/>
    <property type="evidence" value="ECO:0007669"/>
    <property type="project" value="InterPro"/>
</dbReference>
<keyword evidence="3" id="KW-0342">GTP-binding</keyword>
<dbReference type="Pfam" id="PF00503">
    <property type="entry name" value="G-alpha"/>
    <property type="match status" value="1"/>
</dbReference>
<feature type="binding site" evidence="5">
    <location>
        <position position="692"/>
    </location>
    <ligand>
        <name>Mg(2+)</name>
        <dbReference type="ChEBI" id="CHEBI:18420"/>
    </ligand>
</feature>
<feature type="region of interest" description="Disordered" evidence="6">
    <location>
        <begin position="131"/>
        <end position="151"/>
    </location>
</feature>
<dbReference type="PRINTS" id="PR00318">
    <property type="entry name" value="GPROTEINA"/>
</dbReference>
<accession>A0A834WBB1</accession>
<keyword evidence="2" id="KW-0547">Nucleotide-binding</keyword>
<dbReference type="PANTHER" id="PTHR36486:SF4">
    <property type="entry name" value="PH DOMAIN-CONTAINING PROTEIN"/>
    <property type="match status" value="1"/>
</dbReference>
<dbReference type="OrthoDB" id="5817230at2759"/>
<protein>
    <submittedName>
        <fullName evidence="7">Extra-large guanine nucleotide-binding protein 1-like</fullName>
    </submittedName>
</protein>
<dbReference type="CDD" id="cd00066">
    <property type="entry name" value="G-alpha"/>
    <property type="match status" value="1"/>
</dbReference>
<dbReference type="AlphaFoldDB" id="A0A834WBB1"/>
<dbReference type="InterPro" id="IPR011025">
    <property type="entry name" value="GproteinA_insert"/>
</dbReference>
<dbReference type="FunFam" id="3.40.50.300:FF:000692">
    <property type="entry name" value="Guanine nucleotide-binding protein subunit alpha"/>
    <property type="match status" value="1"/>
</dbReference>
<evidence type="ECO:0000313" key="7">
    <source>
        <dbReference type="EMBL" id="KAF7810934.1"/>
    </source>
</evidence>
<evidence type="ECO:0000256" key="4">
    <source>
        <dbReference type="ARBA" id="ARBA00023224"/>
    </source>
</evidence>
<dbReference type="SMART" id="SM00275">
    <property type="entry name" value="G_alpha"/>
    <property type="match status" value="1"/>
</dbReference>
<keyword evidence="8" id="KW-1185">Reference proteome</keyword>
<feature type="binding site" evidence="5">
    <location>
        <position position="521"/>
    </location>
    <ligand>
        <name>Mg(2+)</name>
        <dbReference type="ChEBI" id="CHEBI:18420"/>
    </ligand>
</feature>
<dbReference type="EMBL" id="JAAIUW010000010">
    <property type="protein sequence ID" value="KAF7810934.1"/>
    <property type="molecule type" value="Genomic_DNA"/>
</dbReference>
<dbReference type="InterPro" id="IPR027417">
    <property type="entry name" value="P-loop_NTPase"/>
</dbReference>
<dbReference type="GO" id="GO:0005525">
    <property type="term" value="F:GTP binding"/>
    <property type="evidence" value="ECO:0007669"/>
    <property type="project" value="UniProtKB-KW"/>
</dbReference>
<gene>
    <name evidence="7" type="ORF">G2W53_031910</name>
</gene>
<name>A0A834WBB1_9FABA</name>
<proteinExistence type="predicted"/>
<dbReference type="GO" id="GO:0003924">
    <property type="term" value="F:GTPase activity"/>
    <property type="evidence" value="ECO:0007669"/>
    <property type="project" value="InterPro"/>
</dbReference>
<dbReference type="GO" id="GO:0046872">
    <property type="term" value="F:metal ion binding"/>
    <property type="evidence" value="ECO:0007669"/>
    <property type="project" value="UniProtKB-KW"/>
</dbReference>
<sequence>MASFLRKLRPSVLSSSSVHDDGDDYSVEYSFAIEYNGPPLSFSIPEATPFKIEQIPLASVAPSFSTALFPVPIIQPIVKTNTNVKLDTNSKSPATTELAISGSSELTNSESFSIRVESSSRVNKSCSLNRTDDADKCSSAGNSSQRLQISGSFGVSGRGEIWQVLPESEMNPTNSDKTESGSTSCSVSSETFSCREDDCNNDTPRHVRRPSAVTFLDPESDHMVVNENFDGSQAASTPIGPRVERLGKKGTCYRCNGGNRFTEKEVCIVCSAKFCRKCVLRAMGCMPEGRKCITCIGCRIDENKRRTQGKCSRVLKQLLSEQEVKQIMHAELNCETNQIPPELVYVNEENLDRDQLILLQSCPKPPRKLKPGSYWYDKASGFWGKEGQAPCQIISPQLDVGGTLQRHASNGNTKVHINGREITKKELRMLKIAGVPCEGTPNFWVSADGSYQEEGQKNVKERRIWDKTTVRLLCMVLSMPVPSNSVAASGEGEGENKVKGSFEQRNLYKFLLVGSIKSGTSTIFKQARDLYNVPFTEDERQNIKLVIQSNLYTYLAILLEGREIFEEESLLEKRKRQLVDESTSAATGNTDEITDTTTIYSIGSRLKDFSDRLLKYMVSGNLDAIFPDSTWECASLVEELWSDAAIQATYNRRNELEMLPRGASYFLDRAVEISKVDYEPSDTDIMYAEGITLSNSLTSVEFSFPKTSHEDSLDPAYQHDPSLIYQLIRVHPRSLGENCKWLEMFEEIDVVIFCVALTDYDEYTVDRNGVSTNKMLAAKQLFENIITHPSFANKKFLLILTKFDLLEEKIDVVPLTECEWFSDFNPVISNNQNRSNNYTTNPPLVQRAFQYIAVKFKKLCYSLTSQKLFVSLVNGLEPDTVDESLRYAREIMLWQKWFPSLSADQKSENEITTTSYDEQSS</sequence>
<evidence type="ECO:0000313" key="8">
    <source>
        <dbReference type="Proteomes" id="UP000634136"/>
    </source>
</evidence>
<keyword evidence="4" id="KW-0807">Transducer</keyword>
<dbReference type="Proteomes" id="UP000634136">
    <property type="component" value="Unassembled WGS sequence"/>
</dbReference>
<dbReference type="Gene3D" id="3.40.50.300">
    <property type="entry name" value="P-loop containing nucleotide triphosphate hydrolases"/>
    <property type="match status" value="1"/>
</dbReference>
<dbReference type="PANTHER" id="PTHR36486">
    <property type="entry name" value="OS01G0977800 PROTEIN"/>
    <property type="match status" value="1"/>
</dbReference>
<dbReference type="InterPro" id="IPR053057">
    <property type="entry name" value="XLG_GTP-binding"/>
</dbReference>
<evidence type="ECO:0000256" key="1">
    <source>
        <dbReference type="ARBA" id="ARBA00022723"/>
    </source>
</evidence>
<keyword evidence="1 5" id="KW-0479">Metal-binding</keyword>
<evidence type="ECO:0000256" key="2">
    <source>
        <dbReference type="ARBA" id="ARBA00022741"/>
    </source>
</evidence>
<evidence type="ECO:0000256" key="6">
    <source>
        <dbReference type="SAM" id="MobiDB-lite"/>
    </source>
</evidence>